<name>A0A1U7JCN5_9HYPH</name>
<sequence length="313" mass="33816">MLDLCAIPLLAGLLGSCPADAHVIAGYVEGEYTHIASVEQAEIRSLEVKRGERVVSEQILARLETKDAEIALSEAEAALATAKAELEDLLLGKRPEEIDVIEATLRSARAEEEEAARVLKRVHGLHERAVASQAQLDEATTRHDMAVARVAELEANLAVAKLPARHSVIEAAQKKVEQAQTRVARARWHLDKRVIRAQQDGEVSDVIRRVGEMAGPTAPIVSVLPDGATKLTLYVPEAAFSSVQLGDELPVSCSGCPEGLAAEVTYISPSPEFTPPVIFSLETKDKLVYLVEARPTHGADRLKPGQIVDVELE</sequence>
<dbReference type="InterPro" id="IPR050465">
    <property type="entry name" value="UPF0194_transport"/>
</dbReference>
<evidence type="ECO:0000313" key="6">
    <source>
        <dbReference type="EMBL" id="OKL42401.1"/>
    </source>
</evidence>
<evidence type="ECO:0000256" key="4">
    <source>
        <dbReference type="SAM" id="SignalP"/>
    </source>
</evidence>
<accession>A0A1U7JCN5</accession>
<evidence type="ECO:0000313" key="7">
    <source>
        <dbReference type="Proteomes" id="UP000185783"/>
    </source>
</evidence>
<keyword evidence="2 3" id="KW-0175">Coiled coil</keyword>
<dbReference type="InterPro" id="IPR059052">
    <property type="entry name" value="HH_YbhG-like"/>
</dbReference>
<dbReference type="GO" id="GO:0030313">
    <property type="term" value="C:cell envelope"/>
    <property type="evidence" value="ECO:0007669"/>
    <property type="project" value="UniProtKB-SubCell"/>
</dbReference>
<feature type="coiled-coil region" evidence="3">
    <location>
        <begin position="136"/>
        <end position="189"/>
    </location>
</feature>
<dbReference type="Gene3D" id="2.40.30.170">
    <property type="match status" value="1"/>
</dbReference>
<dbReference type="PANTHER" id="PTHR32347">
    <property type="entry name" value="EFFLUX SYSTEM COMPONENT YKNX-RELATED"/>
    <property type="match status" value="1"/>
</dbReference>
<keyword evidence="7" id="KW-1185">Reference proteome</keyword>
<dbReference type="RefSeq" id="WP_028482425.1">
    <property type="nucleotide sequence ID" value="NZ_LVVZ01000041.1"/>
</dbReference>
<evidence type="ECO:0000259" key="5">
    <source>
        <dbReference type="Pfam" id="PF25881"/>
    </source>
</evidence>
<evidence type="ECO:0000256" key="1">
    <source>
        <dbReference type="ARBA" id="ARBA00004196"/>
    </source>
</evidence>
<dbReference type="Pfam" id="PF25881">
    <property type="entry name" value="HH_YBHG"/>
    <property type="match status" value="1"/>
</dbReference>
<organism evidence="6 7">
    <name type="scientific">Pseudovibrio exalbescens</name>
    <dbReference type="NCBI Taxonomy" id="197461"/>
    <lineage>
        <taxon>Bacteria</taxon>
        <taxon>Pseudomonadati</taxon>
        <taxon>Pseudomonadota</taxon>
        <taxon>Alphaproteobacteria</taxon>
        <taxon>Hyphomicrobiales</taxon>
        <taxon>Stappiaceae</taxon>
        <taxon>Pseudovibrio</taxon>
    </lineage>
</organism>
<feature type="coiled-coil region" evidence="3">
    <location>
        <begin position="65"/>
        <end position="92"/>
    </location>
</feature>
<protein>
    <submittedName>
        <fullName evidence="6">Hemolysin secretion protein D</fullName>
    </submittedName>
</protein>
<evidence type="ECO:0000256" key="3">
    <source>
        <dbReference type="SAM" id="Coils"/>
    </source>
</evidence>
<proteinExistence type="predicted"/>
<dbReference type="Gene3D" id="1.10.287.470">
    <property type="entry name" value="Helix hairpin bin"/>
    <property type="match status" value="1"/>
</dbReference>
<dbReference type="AlphaFoldDB" id="A0A1U7JCN5"/>
<dbReference type="STRING" id="197461.A3843_17100"/>
<dbReference type="OrthoDB" id="9809385at2"/>
<keyword evidence="4" id="KW-0732">Signal</keyword>
<dbReference type="Proteomes" id="UP000185783">
    <property type="component" value="Unassembled WGS sequence"/>
</dbReference>
<feature type="signal peptide" evidence="4">
    <location>
        <begin position="1"/>
        <end position="21"/>
    </location>
</feature>
<dbReference type="EMBL" id="LVVZ01000041">
    <property type="protein sequence ID" value="OKL42401.1"/>
    <property type="molecule type" value="Genomic_DNA"/>
</dbReference>
<comment type="subcellular location">
    <subcellularLocation>
        <location evidence="1">Cell envelope</location>
    </subcellularLocation>
</comment>
<reference evidence="6 7" key="1">
    <citation type="submission" date="2016-03" db="EMBL/GenBank/DDBJ databases">
        <title>Genome sequence of Nesiotobacter sp. nov., a moderately halophilic alphaproteobacterium isolated from the Yellow Sea, China.</title>
        <authorList>
            <person name="Zhang G."/>
            <person name="Zhang R."/>
        </authorList>
    </citation>
    <scope>NUCLEOTIDE SEQUENCE [LARGE SCALE GENOMIC DNA]</scope>
    <source>
        <strain evidence="6 7">WB1-6</strain>
    </source>
</reference>
<evidence type="ECO:0000256" key="2">
    <source>
        <dbReference type="ARBA" id="ARBA00023054"/>
    </source>
</evidence>
<dbReference type="PANTHER" id="PTHR32347:SF23">
    <property type="entry name" value="BLL5650 PROTEIN"/>
    <property type="match status" value="1"/>
</dbReference>
<feature type="chain" id="PRO_5010577130" evidence="4">
    <location>
        <begin position="22"/>
        <end position="313"/>
    </location>
</feature>
<comment type="caution">
    <text evidence="6">The sequence shown here is derived from an EMBL/GenBank/DDBJ whole genome shotgun (WGS) entry which is preliminary data.</text>
</comment>
<dbReference type="Gene3D" id="2.40.50.100">
    <property type="match status" value="1"/>
</dbReference>
<feature type="domain" description="YbhG-like alpha-helical hairpin" evidence="5">
    <location>
        <begin position="64"/>
        <end position="191"/>
    </location>
</feature>
<gene>
    <name evidence="6" type="ORF">A3843_17100</name>
</gene>